<name>A0A381YG52_9ZZZZ</name>
<reference evidence="1" key="1">
    <citation type="submission" date="2018-05" db="EMBL/GenBank/DDBJ databases">
        <authorList>
            <person name="Lanie J.A."/>
            <person name="Ng W.-L."/>
            <person name="Kazmierczak K.M."/>
            <person name="Andrzejewski T.M."/>
            <person name="Davidsen T.M."/>
            <person name="Wayne K.J."/>
            <person name="Tettelin H."/>
            <person name="Glass J.I."/>
            <person name="Rusch D."/>
            <person name="Podicherti R."/>
            <person name="Tsui H.-C.T."/>
            <person name="Winkler M.E."/>
        </authorList>
    </citation>
    <scope>NUCLEOTIDE SEQUENCE</scope>
</reference>
<evidence type="ECO:0000313" key="1">
    <source>
        <dbReference type="EMBL" id="SVA75503.1"/>
    </source>
</evidence>
<sequence>MPVSIISSNQESGRLSRSQVNQLIDLDRYPIDQLESGAGRDLIEICHNNLATQAIALLPGFIRPSAISGMAEEAQDLIDQAYRYDQPRVAFYEHPNHHHRAHDGDDWSTLRSKRHPNRYCQILNYQIPNNSNLR</sequence>
<feature type="non-terminal residue" evidence="1">
    <location>
        <position position="134"/>
    </location>
</feature>
<dbReference type="EMBL" id="UINC01018062">
    <property type="protein sequence ID" value="SVA75503.1"/>
    <property type="molecule type" value="Genomic_DNA"/>
</dbReference>
<protein>
    <submittedName>
        <fullName evidence="1">Uncharacterized protein</fullName>
    </submittedName>
</protein>
<accession>A0A381YG52</accession>
<organism evidence="1">
    <name type="scientific">marine metagenome</name>
    <dbReference type="NCBI Taxonomy" id="408172"/>
    <lineage>
        <taxon>unclassified sequences</taxon>
        <taxon>metagenomes</taxon>
        <taxon>ecological metagenomes</taxon>
    </lineage>
</organism>
<dbReference type="AlphaFoldDB" id="A0A381YG52"/>
<gene>
    <name evidence="1" type="ORF">METZ01_LOCUS128357</name>
</gene>
<proteinExistence type="predicted"/>